<dbReference type="Proteomes" id="UP001321520">
    <property type="component" value="Chromosome"/>
</dbReference>
<organism evidence="2 3">
    <name type="scientific">Microbulbifer spongiae</name>
    <dbReference type="NCBI Taxonomy" id="2944933"/>
    <lineage>
        <taxon>Bacteria</taxon>
        <taxon>Pseudomonadati</taxon>
        <taxon>Pseudomonadota</taxon>
        <taxon>Gammaproteobacteria</taxon>
        <taxon>Cellvibrionales</taxon>
        <taxon>Microbulbiferaceae</taxon>
        <taxon>Microbulbifer</taxon>
    </lineage>
</organism>
<reference evidence="2 3" key="1">
    <citation type="submission" date="2022-05" db="EMBL/GenBank/DDBJ databases">
        <title>Microbulbifer sp. nov., isolated from sponge.</title>
        <authorList>
            <person name="Gao L."/>
        </authorList>
    </citation>
    <scope>NUCLEOTIDE SEQUENCE [LARGE SCALE GENOMIC DNA]</scope>
    <source>
        <strain evidence="2 3">MI-G</strain>
    </source>
</reference>
<gene>
    <name evidence="2" type="ORF">M8T91_10305</name>
</gene>
<accession>A0ABY9E7M1</accession>
<dbReference type="InterPro" id="IPR057869">
    <property type="entry name" value="HP1_YO34"/>
</dbReference>
<evidence type="ECO:0008006" key="4">
    <source>
        <dbReference type="Google" id="ProtNLM"/>
    </source>
</evidence>
<protein>
    <recommendedName>
        <fullName evidence="4">DNA-binding protein</fullName>
    </recommendedName>
</protein>
<evidence type="ECO:0000256" key="1">
    <source>
        <dbReference type="SAM" id="MobiDB-lite"/>
    </source>
</evidence>
<name>A0ABY9E7M1_9GAMM</name>
<feature type="compositionally biased region" description="Polar residues" evidence="1">
    <location>
        <begin position="129"/>
        <end position="141"/>
    </location>
</feature>
<proteinExistence type="predicted"/>
<evidence type="ECO:0000313" key="2">
    <source>
        <dbReference type="EMBL" id="WKD48326.1"/>
    </source>
</evidence>
<dbReference type="RefSeq" id="WP_301414048.1">
    <property type="nucleotide sequence ID" value="NZ_CP098023.1"/>
</dbReference>
<feature type="region of interest" description="Disordered" evidence="1">
    <location>
        <begin position="125"/>
        <end position="156"/>
    </location>
</feature>
<dbReference type="Pfam" id="PF25759">
    <property type="entry name" value="HP1_ORF34"/>
    <property type="match status" value="1"/>
</dbReference>
<dbReference type="EMBL" id="CP098023">
    <property type="protein sequence ID" value="WKD48326.1"/>
    <property type="molecule type" value="Genomic_DNA"/>
</dbReference>
<sequence length="187" mass="20122">MRLNAFTVPGSELVVNGVLRIETESLGGNTSSTDRAQNGIKAKSLSVSLVIAFARREDLNGLLRQAESVDDKGKLTVFDIVDDTARAMNIRQVQFNESFTAREIPGKHAWRVTFTLSEYLSVPEKVEQRQQTQTAAPQSSDGEPVAPTGAAIPAEGETYTGFEQVLKWADDALAPEPDSGEPSGATA</sequence>
<keyword evidence="3" id="KW-1185">Reference proteome</keyword>
<evidence type="ECO:0000313" key="3">
    <source>
        <dbReference type="Proteomes" id="UP001321520"/>
    </source>
</evidence>